<evidence type="ECO:0000313" key="1">
    <source>
        <dbReference type="EMBL" id="KAG2531818.1"/>
    </source>
</evidence>
<reference evidence="5 6" key="2">
    <citation type="submission" date="2018-07" db="EMBL/GenBank/DDBJ databases">
        <title>Genome sequencing of oomycete isolates from Chile give support for New Zealand origin for Phytophthora kernoviae and make available the first Nothophytophthora sp. genome.</title>
        <authorList>
            <person name="Studholme D.J."/>
            <person name="Sanfuentes E."/>
            <person name="Panda P."/>
            <person name="Hill R."/>
            <person name="Sambles C."/>
            <person name="Grant M."/>
            <person name="Williams N.M."/>
            <person name="Mcdougal R.L."/>
        </authorList>
    </citation>
    <scope>NUCLEOTIDE SEQUENCE [LARGE SCALE GENOMIC DNA]</scope>
    <source>
        <strain evidence="3">Chile2</strain>
        <strain evidence="4">Chile4</strain>
    </source>
</reference>
<dbReference type="EMBL" id="JPWV03000008">
    <property type="protein sequence ID" value="KAG2531818.1"/>
    <property type="molecule type" value="Genomic_DNA"/>
</dbReference>
<evidence type="ECO:0000313" key="2">
    <source>
        <dbReference type="EMBL" id="KAG2532754.1"/>
    </source>
</evidence>
<dbReference type="STRING" id="325452.A0A3R7JEW0"/>
<dbReference type="EMBL" id="JPWU03000008">
    <property type="protein sequence ID" value="KAG2532754.1"/>
    <property type="molecule type" value="Genomic_DNA"/>
</dbReference>
<dbReference type="PANTHER" id="PTHR35796">
    <property type="entry name" value="HYPOTHETICAL CYTOSOLIC PROTEIN"/>
    <property type="match status" value="1"/>
</dbReference>
<dbReference type="EMBL" id="MAYM02000295">
    <property type="protein sequence ID" value="RLN44389.1"/>
    <property type="molecule type" value="Genomic_DNA"/>
</dbReference>
<dbReference type="Proteomes" id="UP000285624">
    <property type="component" value="Unassembled WGS sequence"/>
</dbReference>
<comment type="caution">
    <text evidence="3">The sequence shown here is derived from an EMBL/GenBank/DDBJ whole genome shotgun (WGS) entry which is preliminary data.</text>
</comment>
<dbReference type="Proteomes" id="UP000285883">
    <property type="component" value="Unassembled WGS sequence"/>
</dbReference>
<sequence>MALQRQWKVANNLKNLLQKRARQLTNECSCLTRLGCRKHQIVHVRDICGDIGAFQGLFRHNVTAYREMDAIFKANGLANMVISPSDVHIREDNGGKYLELFANKVLPFELRDATEAAWEHFRGTSKHMVNGSLYEKAAKNLDEPYTIIEDFTKETFYNNSRADLKVKQVVRRYVEANRDIVIWTARISSTAIKHKMLCGLTRALRKGVALDSVRQATEHFVFDRHW</sequence>
<dbReference type="PANTHER" id="PTHR35796:SF3">
    <property type="entry name" value="BHLH DOMAIN-CONTAINING PROTEIN"/>
    <property type="match status" value="1"/>
</dbReference>
<reference evidence="1" key="3">
    <citation type="submission" date="2020-06" db="EMBL/GenBank/DDBJ databases">
        <authorList>
            <person name="Studholme D.J."/>
        </authorList>
    </citation>
    <scope>NUCLEOTIDE SEQUENCE</scope>
    <source>
        <strain evidence="1">NZFS 2646</strain>
        <strain evidence="2">NZFS 3630</strain>
    </source>
</reference>
<proteinExistence type="predicted"/>
<evidence type="ECO:0000313" key="5">
    <source>
        <dbReference type="Proteomes" id="UP000285624"/>
    </source>
</evidence>
<gene>
    <name evidence="3" type="ORF">BBI17_000954</name>
    <name evidence="4" type="ORF">BBO99_00000866</name>
    <name evidence="1" type="ORF">JM16_000691</name>
    <name evidence="2" type="ORF">JM18_000773</name>
</gene>
<evidence type="ECO:0000313" key="4">
    <source>
        <dbReference type="EMBL" id="RLN85020.1"/>
    </source>
</evidence>
<reference evidence="1" key="1">
    <citation type="journal article" date="2015" name="Genom Data">
        <title>Genome sequences of six Phytophthora species associated with forests in New Zealand.</title>
        <authorList>
            <person name="Studholme D.J."/>
            <person name="McDougal R.L."/>
            <person name="Sambles C."/>
            <person name="Hansen E."/>
            <person name="Hardy G."/>
            <person name="Grant M."/>
            <person name="Ganley R.J."/>
            <person name="Williams N.M."/>
        </authorList>
    </citation>
    <scope>NUCLEOTIDE SEQUENCE</scope>
    <source>
        <strain evidence="1">NZFS 2646</strain>
        <strain evidence="2">NZFS 3630</strain>
    </source>
</reference>
<name>A0A3R7JEW0_9STRA</name>
<evidence type="ECO:0000313" key="6">
    <source>
        <dbReference type="Proteomes" id="UP000285883"/>
    </source>
</evidence>
<organism evidence="3 6">
    <name type="scientific">Phytophthora kernoviae</name>
    <dbReference type="NCBI Taxonomy" id="325452"/>
    <lineage>
        <taxon>Eukaryota</taxon>
        <taxon>Sar</taxon>
        <taxon>Stramenopiles</taxon>
        <taxon>Oomycota</taxon>
        <taxon>Peronosporomycetes</taxon>
        <taxon>Peronosporales</taxon>
        <taxon>Peronosporaceae</taxon>
        <taxon>Phytophthora</taxon>
    </lineage>
</organism>
<dbReference type="Proteomes" id="UP000785171">
    <property type="component" value="Unassembled WGS sequence"/>
</dbReference>
<dbReference type="AlphaFoldDB" id="A0A3R7JEW0"/>
<keyword evidence="5" id="KW-1185">Reference proteome</keyword>
<evidence type="ECO:0000313" key="3">
    <source>
        <dbReference type="EMBL" id="RLN44389.1"/>
    </source>
</evidence>
<protein>
    <submittedName>
        <fullName evidence="3">Uncharacterized protein</fullName>
    </submittedName>
</protein>
<dbReference type="Proteomes" id="UP000792063">
    <property type="component" value="Unassembled WGS sequence"/>
</dbReference>
<dbReference type="EMBL" id="MBDN02000012">
    <property type="protein sequence ID" value="RLN85020.1"/>
    <property type="molecule type" value="Genomic_DNA"/>
</dbReference>
<accession>A0A3R7JEW0</accession>